<proteinExistence type="predicted"/>
<organism evidence="1 2">
    <name type="scientific">Stylosanthes scabra</name>
    <dbReference type="NCBI Taxonomy" id="79078"/>
    <lineage>
        <taxon>Eukaryota</taxon>
        <taxon>Viridiplantae</taxon>
        <taxon>Streptophyta</taxon>
        <taxon>Embryophyta</taxon>
        <taxon>Tracheophyta</taxon>
        <taxon>Spermatophyta</taxon>
        <taxon>Magnoliopsida</taxon>
        <taxon>eudicotyledons</taxon>
        <taxon>Gunneridae</taxon>
        <taxon>Pentapetalae</taxon>
        <taxon>rosids</taxon>
        <taxon>fabids</taxon>
        <taxon>Fabales</taxon>
        <taxon>Fabaceae</taxon>
        <taxon>Papilionoideae</taxon>
        <taxon>50 kb inversion clade</taxon>
        <taxon>dalbergioids sensu lato</taxon>
        <taxon>Dalbergieae</taxon>
        <taxon>Pterocarpus clade</taxon>
        <taxon>Stylosanthes</taxon>
    </lineage>
</organism>
<gene>
    <name evidence="1" type="ORF">PIB30_079710</name>
</gene>
<evidence type="ECO:0000313" key="2">
    <source>
        <dbReference type="Proteomes" id="UP001341840"/>
    </source>
</evidence>
<reference evidence="1 2" key="1">
    <citation type="journal article" date="2023" name="Plants (Basel)">
        <title>Bridging the Gap: Combining Genomics and Transcriptomics Approaches to Understand Stylosanthes scabra, an Orphan Legume from the Brazilian Caatinga.</title>
        <authorList>
            <person name="Ferreira-Neto J.R.C."/>
            <person name="da Silva M.D."/>
            <person name="Binneck E."/>
            <person name="de Melo N.F."/>
            <person name="da Silva R.H."/>
            <person name="de Melo A.L.T.M."/>
            <person name="Pandolfi V."/>
            <person name="Bustamante F.O."/>
            <person name="Brasileiro-Vidal A.C."/>
            <person name="Benko-Iseppon A.M."/>
        </authorList>
    </citation>
    <scope>NUCLEOTIDE SEQUENCE [LARGE SCALE GENOMIC DNA]</scope>
    <source>
        <tissue evidence="1">Leaves</tissue>
    </source>
</reference>
<comment type="caution">
    <text evidence="1">The sequence shown here is derived from an EMBL/GenBank/DDBJ whole genome shotgun (WGS) entry which is preliminary data.</text>
</comment>
<keyword evidence="2" id="KW-1185">Reference proteome</keyword>
<accession>A0ABU6WPG9</accession>
<name>A0ABU6WPG9_9FABA</name>
<evidence type="ECO:0000313" key="1">
    <source>
        <dbReference type="EMBL" id="MED6187774.1"/>
    </source>
</evidence>
<sequence length="103" mass="12074">MVVSTIHHHLPATITSTPELRLTHRLRLYEARHFFYVSILSLRWCSSLSMSYESKPKMLNPVHEAKTRDRWARWSLIKLKELMGVLVKYLDAHWCGGTTLGMH</sequence>
<dbReference type="EMBL" id="JASCZI010182381">
    <property type="protein sequence ID" value="MED6187774.1"/>
    <property type="molecule type" value="Genomic_DNA"/>
</dbReference>
<dbReference type="Proteomes" id="UP001341840">
    <property type="component" value="Unassembled WGS sequence"/>
</dbReference>
<protein>
    <submittedName>
        <fullName evidence="1">Uncharacterized protein</fullName>
    </submittedName>
</protein>